<dbReference type="SUPFAM" id="SSF53092">
    <property type="entry name" value="Creatinase/prolidase N-terminal domain"/>
    <property type="match status" value="1"/>
</dbReference>
<protein>
    <recommendedName>
        <fullName evidence="1">Creatinase N-terminal domain-containing protein</fullName>
    </recommendedName>
</protein>
<sequence>MQKLRQKLAEKEVDAILISQPENRYYLSCFAGSAGFLLVTAQKAVLATDFRYIEQARTQAPDYEVFQITGDMTSWFPKLVAELGLRKPGFEAGHITLATILAHEFL</sequence>
<comment type="caution">
    <text evidence="2">The sequence shown here is derived from an EMBL/GenBank/DDBJ whole genome shotgun (WGS) entry which is preliminary data.</text>
</comment>
<name>X1JVF3_9ZZZZ</name>
<feature type="non-terminal residue" evidence="2">
    <location>
        <position position="106"/>
    </location>
</feature>
<reference evidence="2" key="1">
    <citation type="journal article" date="2014" name="Front. Microbiol.">
        <title>High frequency of phylogenetically diverse reductive dehalogenase-homologous genes in deep subseafloor sedimentary metagenomes.</title>
        <authorList>
            <person name="Kawai M."/>
            <person name="Futagami T."/>
            <person name="Toyoda A."/>
            <person name="Takaki Y."/>
            <person name="Nishi S."/>
            <person name="Hori S."/>
            <person name="Arai W."/>
            <person name="Tsubouchi T."/>
            <person name="Morono Y."/>
            <person name="Uchiyama I."/>
            <person name="Ito T."/>
            <person name="Fujiyama A."/>
            <person name="Inagaki F."/>
            <person name="Takami H."/>
        </authorList>
    </citation>
    <scope>NUCLEOTIDE SEQUENCE</scope>
    <source>
        <strain evidence="2">Expedition CK06-06</strain>
    </source>
</reference>
<dbReference type="Gene3D" id="3.40.350.10">
    <property type="entry name" value="Creatinase/prolidase N-terminal domain"/>
    <property type="match status" value="1"/>
</dbReference>
<dbReference type="InterPro" id="IPR000587">
    <property type="entry name" value="Creatinase_N"/>
</dbReference>
<proteinExistence type="predicted"/>
<organism evidence="2">
    <name type="scientific">marine sediment metagenome</name>
    <dbReference type="NCBI Taxonomy" id="412755"/>
    <lineage>
        <taxon>unclassified sequences</taxon>
        <taxon>metagenomes</taxon>
        <taxon>ecological metagenomes</taxon>
    </lineage>
</organism>
<accession>X1JVF3</accession>
<evidence type="ECO:0000313" key="2">
    <source>
        <dbReference type="EMBL" id="GAH82249.1"/>
    </source>
</evidence>
<dbReference type="AlphaFoldDB" id="X1JVF3"/>
<evidence type="ECO:0000259" key="1">
    <source>
        <dbReference type="Pfam" id="PF01321"/>
    </source>
</evidence>
<dbReference type="EMBL" id="BARU01044877">
    <property type="protein sequence ID" value="GAH82249.1"/>
    <property type="molecule type" value="Genomic_DNA"/>
</dbReference>
<dbReference type="InterPro" id="IPR029149">
    <property type="entry name" value="Creatin/AminoP/Spt16_N"/>
</dbReference>
<dbReference type="Pfam" id="PF01321">
    <property type="entry name" value="Creatinase_N"/>
    <property type="match status" value="1"/>
</dbReference>
<gene>
    <name evidence="2" type="ORF">S03H2_68293</name>
</gene>
<feature type="domain" description="Creatinase N-terminal" evidence="1">
    <location>
        <begin position="2"/>
        <end position="100"/>
    </location>
</feature>